<reference evidence="1" key="1">
    <citation type="submission" date="2017-05" db="UniProtKB">
        <authorList>
            <consortium name="EnsemblMetazoa"/>
        </authorList>
    </citation>
    <scope>IDENTIFICATION</scope>
</reference>
<dbReference type="AlphaFoldDB" id="A0A1X7SLV4"/>
<protein>
    <submittedName>
        <fullName evidence="1">Uncharacterized protein</fullName>
    </submittedName>
</protein>
<proteinExistence type="predicted"/>
<name>A0A1X7SLV4_AMPQE</name>
<accession>A0A1X7SLV4</accession>
<evidence type="ECO:0000313" key="1">
    <source>
        <dbReference type="EnsemblMetazoa" id="Aqu2.1.03128_001"/>
    </source>
</evidence>
<organism evidence="1">
    <name type="scientific">Amphimedon queenslandica</name>
    <name type="common">Sponge</name>
    <dbReference type="NCBI Taxonomy" id="400682"/>
    <lineage>
        <taxon>Eukaryota</taxon>
        <taxon>Metazoa</taxon>
        <taxon>Porifera</taxon>
        <taxon>Demospongiae</taxon>
        <taxon>Heteroscleromorpha</taxon>
        <taxon>Haplosclerida</taxon>
        <taxon>Niphatidae</taxon>
        <taxon>Amphimedon</taxon>
    </lineage>
</organism>
<sequence>MISNDTCQDCTSTDIRLDSLILGNIANSGMITIGCVSNRRLLSFSVDDFSGAGLSSIVSVYKNTPPYFLI</sequence>
<dbReference type="EnsemblMetazoa" id="Aqu2.1.03128_001">
    <property type="protein sequence ID" value="Aqu2.1.03128_001"/>
    <property type="gene ID" value="Aqu2.1.03128"/>
</dbReference>
<dbReference type="InParanoid" id="A0A1X7SLV4"/>